<protein>
    <recommendedName>
        <fullName evidence="6">Ribonuclease VapC</fullName>
        <shortName evidence="6">RNase VapC</shortName>
        <ecNumber evidence="6">3.1.-.-</ecNumber>
    </recommendedName>
    <alternativeName>
        <fullName evidence="6">Toxin VapC</fullName>
    </alternativeName>
</protein>
<evidence type="ECO:0000256" key="1">
    <source>
        <dbReference type="ARBA" id="ARBA00022649"/>
    </source>
</evidence>
<comment type="function">
    <text evidence="6">Toxic component of a toxin-antitoxin (TA) system. An RNase.</text>
</comment>
<feature type="binding site" evidence="6">
    <location>
        <position position="109"/>
    </location>
    <ligand>
        <name>Mg(2+)</name>
        <dbReference type="ChEBI" id="CHEBI:18420"/>
    </ligand>
</feature>
<comment type="similarity">
    <text evidence="6">Belongs to the PINc/VapC protein family.</text>
</comment>
<comment type="cofactor">
    <cofactor evidence="6">
        <name>Mg(2+)</name>
        <dbReference type="ChEBI" id="CHEBI:18420"/>
    </cofactor>
</comment>
<sequence>MALVYFDASALVKLCVPEPGAGLASRLWNRADVVVTSRLADTELRAALAAGLRAGLLDPVAHADALGTWTALWPALHVVELTGAVAARAADMVGHRPGTRSSPGLRSNDAVHVASALAVAHDDTLVAAWDPVVAAGARGAGLRVVPEPPART</sequence>
<dbReference type="GO" id="GO:0004540">
    <property type="term" value="F:RNA nuclease activity"/>
    <property type="evidence" value="ECO:0007669"/>
    <property type="project" value="InterPro"/>
</dbReference>
<keyword evidence="2 6" id="KW-0540">Nuclease</keyword>
<reference evidence="8" key="1">
    <citation type="journal article" date="2018" name="Curr. Microbiol.">
        <title>Cellulosimicrobium arenosum sp. nov., Isolated from Marine Sediment Sand.</title>
        <authorList>
            <person name="Oh M."/>
            <person name="Kim J.H."/>
            <person name="Yoon J.H."/>
            <person name="Schumann P."/>
            <person name="Kim W."/>
        </authorList>
    </citation>
    <scope>NUCLEOTIDE SEQUENCE</scope>
    <source>
        <strain evidence="8">KCTC 49039</strain>
    </source>
</reference>
<evidence type="ECO:0000256" key="3">
    <source>
        <dbReference type="ARBA" id="ARBA00022723"/>
    </source>
</evidence>
<dbReference type="GO" id="GO:0000287">
    <property type="term" value="F:magnesium ion binding"/>
    <property type="evidence" value="ECO:0007669"/>
    <property type="project" value="UniProtKB-UniRule"/>
</dbReference>
<dbReference type="HAMAP" id="MF_00265">
    <property type="entry name" value="VapC_Nob1"/>
    <property type="match status" value="1"/>
</dbReference>
<dbReference type="InterPro" id="IPR002716">
    <property type="entry name" value="PIN_dom"/>
</dbReference>
<evidence type="ECO:0000313" key="9">
    <source>
        <dbReference type="Proteomes" id="UP000610846"/>
    </source>
</evidence>
<keyword evidence="5 6" id="KW-0460">Magnesium</keyword>
<dbReference type="GO" id="GO:0090729">
    <property type="term" value="F:toxin activity"/>
    <property type="evidence" value="ECO:0007669"/>
    <property type="project" value="UniProtKB-KW"/>
</dbReference>
<evidence type="ECO:0000256" key="5">
    <source>
        <dbReference type="ARBA" id="ARBA00022842"/>
    </source>
</evidence>
<dbReference type="InterPro" id="IPR022907">
    <property type="entry name" value="VapC_family"/>
</dbReference>
<reference evidence="8" key="2">
    <citation type="submission" date="2020-09" db="EMBL/GenBank/DDBJ databases">
        <authorList>
            <person name="Yu Y."/>
        </authorList>
    </citation>
    <scope>NUCLEOTIDE SEQUENCE</scope>
    <source>
        <strain evidence="8">KCTC 49039</strain>
    </source>
</reference>
<evidence type="ECO:0000313" key="8">
    <source>
        <dbReference type="EMBL" id="MBD8079789.1"/>
    </source>
</evidence>
<dbReference type="Gene3D" id="3.40.50.1010">
    <property type="entry name" value="5'-nuclease"/>
    <property type="match status" value="1"/>
</dbReference>
<evidence type="ECO:0000256" key="2">
    <source>
        <dbReference type="ARBA" id="ARBA00022722"/>
    </source>
</evidence>
<feature type="domain" description="PIN" evidence="7">
    <location>
        <begin position="4"/>
        <end position="122"/>
    </location>
</feature>
<dbReference type="RefSeq" id="WP_191829368.1">
    <property type="nucleotide sequence ID" value="NZ_JACYHB010000009.1"/>
</dbReference>
<dbReference type="Proteomes" id="UP000610846">
    <property type="component" value="Unassembled WGS sequence"/>
</dbReference>
<name>A0A927PER6_9MICO</name>
<dbReference type="CDD" id="cd09874">
    <property type="entry name" value="PIN_MT3492-like"/>
    <property type="match status" value="1"/>
</dbReference>
<proteinExistence type="inferred from homology"/>
<dbReference type="EC" id="3.1.-.-" evidence="6"/>
<keyword evidence="9" id="KW-1185">Reference proteome</keyword>
<organism evidence="8 9">
    <name type="scientific">Cellulosimicrobium arenosum</name>
    <dbReference type="NCBI Taxonomy" id="2708133"/>
    <lineage>
        <taxon>Bacteria</taxon>
        <taxon>Bacillati</taxon>
        <taxon>Actinomycetota</taxon>
        <taxon>Actinomycetes</taxon>
        <taxon>Micrococcales</taxon>
        <taxon>Promicromonosporaceae</taxon>
        <taxon>Cellulosimicrobium</taxon>
    </lineage>
</organism>
<feature type="binding site" evidence="6">
    <location>
        <position position="7"/>
    </location>
    <ligand>
        <name>Mg(2+)</name>
        <dbReference type="ChEBI" id="CHEBI:18420"/>
    </ligand>
</feature>
<evidence type="ECO:0000256" key="6">
    <source>
        <dbReference type="HAMAP-Rule" id="MF_00265"/>
    </source>
</evidence>
<accession>A0A927PER6</accession>
<dbReference type="GO" id="GO:0016787">
    <property type="term" value="F:hydrolase activity"/>
    <property type="evidence" value="ECO:0007669"/>
    <property type="project" value="UniProtKB-KW"/>
</dbReference>
<gene>
    <name evidence="6" type="primary">vapC</name>
    <name evidence="8" type="ORF">IF651_12055</name>
</gene>
<evidence type="ECO:0000256" key="4">
    <source>
        <dbReference type="ARBA" id="ARBA00022801"/>
    </source>
</evidence>
<dbReference type="AlphaFoldDB" id="A0A927PER6"/>
<evidence type="ECO:0000259" key="7">
    <source>
        <dbReference type="Pfam" id="PF01850"/>
    </source>
</evidence>
<comment type="caution">
    <text evidence="8">The sequence shown here is derived from an EMBL/GenBank/DDBJ whole genome shotgun (WGS) entry which is preliminary data.</text>
</comment>
<keyword evidence="4 6" id="KW-0378">Hydrolase</keyword>
<dbReference type="Pfam" id="PF01850">
    <property type="entry name" value="PIN"/>
    <property type="match status" value="1"/>
</dbReference>
<keyword evidence="6" id="KW-0800">Toxin</keyword>
<dbReference type="InterPro" id="IPR029060">
    <property type="entry name" value="PIN-like_dom_sf"/>
</dbReference>
<keyword evidence="1 6" id="KW-1277">Toxin-antitoxin system</keyword>
<keyword evidence="3 6" id="KW-0479">Metal-binding</keyword>
<dbReference type="SUPFAM" id="SSF88723">
    <property type="entry name" value="PIN domain-like"/>
    <property type="match status" value="1"/>
</dbReference>
<dbReference type="EMBL" id="JACYHB010000009">
    <property type="protein sequence ID" value="MBD8079789.1"/>
    <property type="molecule type" value="Genomic_DNA"/>
</dbReference>